<dbReference type="Proteomes" id="UP000243207">
    <property type="component" value="Chromosome I"/>
</dbReference>
<evidence type="ECO:0000256" key="1">
    <source>
        <dbReference type="ARBA" id="ARBA00001096"/>
    </source>
</evidence>
<evidence type="ECO:0000256" key="4">
    <source>
        <dbReference type="PIRNR" id="PIRNR016020"/>
    </source>
</evidence>
<reference evidence="7" key="1">
    <citation type="submission" date="2016-10" db="EMBL/GenBank/DDBJ databases">
        <authorList>
            <person name="Varghese N."/>
            <person name="Submissions S."/>
        </authorList>
    </citation>
    <scope>NUCLEOTIDE SEQUENCE [LARGE SCALE GENOMIC DNA]</scope>
    <source>
        <strain evidence="7">NRRL B-51270</strain>
    </source>
</reference>
<organism evidence="6 7">
    <name type="scientific">Halopseudomonas xinjiangensis</name>
    <dbReference type="NCBI Taxonomy" id="487184"/>
    <lineage>
        <taxon>Bacteria</taxon>
        <taxon>Pseudomonadati</taxon>
        <taxon>Pseudomonadota</taxon>
        <taxon>Gammaproteobacteria</taxon>
        <taxon>Pseudomonadales</taxon>
        <taxon>Pseudomonadaceae</taxon>
        <taxon>Halopseudomonas</taxon>
    </lineage>
</organism>
<name>A0A1H1QYS0_9GAMM</name>
<dbReference type="Pfam" id="PF01263">
    <property type="entry name" value="Aldose_epim"/>
    <property type="match status" value="1"/>
</dbReference>
<dbReference type="GO" id="GO:0047938">
    <property type="term" value="F:glucose-6-phosphate 1-epimerase activity"/>
    <property type="evidence" value="ECO:0007669"/>
    <property type="project" value="UniProtKB-UniRule"/>
</dbReference>
<dbReference type="GO" id="GO:0005975">
    <property type="term" value="P:carbohydrate metabolic process"/>
    <property type="evidence" value="ECO:0007669"/>
    <property type="project" value="InterPro"/>
</dbReference>
<evidence type="ECO:0000256" key="5">
    <source>
        <dbReference type="PIRSR" id="PIRSR016020-1"/>
    </source>
</evidence>
<dbReference type="InterPro" id="IPR025532">
    <property type="entry name" value="G6P_1-epimerase"/>
</dbReference>
<feature type="active site" evidence="5">
    <location>
        <position position="264"/>
    </location>
</feature>
<dbReference type="Gene3D" id="2.70.98.10">
    <property type="match status" value="1"/>
</dbReference>
<comment type="catalytic activity">
    <reaction evidence="1">
        <text>alpha-D-glucose 6-phosphate = beta-D-glucose 6-phosphate</text>
        <dbReference type="Rhea" id="RHEA:16249"/>
        <dbReference type="ChEBI" id="CHEBI:58225"/>
        <dbReference type="ChEBI" id="CHEBI:58247"/>
        <dbReference type="EC" id="5.1.3.15"/>
    </reaction>
</comment>
<dbReference type="PIRSF" id="PIRSF016020">
    <property type="entry name" value="PHexose_mutarotase"/>
    <property type="match status" value="1"/>
</dbReference>
<dbReference type="InterPro" id="IPR011013">
    <property type="entry name" value="Gal_mutarotase_sf_dom"/>
</dbReference>
<evidence type="ECO:0000256" key="3">
    <source>
        <dbReference type="ARBA" id="ARBA00023235"/>
    </source>
</evidence>
<dbReference type="RefSeq" id="WP_093392336.1">
    <property type="nucleotide sequence ID" value="NZ_LT629736.1"/>
</dbReference>
<evidence type="ECO:0000256" key="2">
    <source>
        <dbReference type="ARBA" id="ARBA00005866"/>
    </source>
</evidence>
<dbReference type="OrthoDB" id="9790727at2"/>
<dbReference type="SUPFAM" id="SSF74650">
    <property type="entry name" value="Galactose mutarotase-like"/>
    <property type="match status" value="1"/>
</dbReference>
<comment type="similarity">
    <text evidence="2 4">Belongs to the glucose-6-phosphate 1-epimerase family.</text>
</comment>
<dbReference type="PANTHER" id="PTHR11122">
    <property type="entry name" value="APOSPORY-ASSOCIATED PROTEIN C-RELATED"/>
    <property type="match status" value="1"/>
</dbReference>
<dbReference type="EMBL" id="LT629736">
    <property type="protein sequence ID" value="SDS28701.1"/>
    <property type="molecule type" value="Genomic_DNA"/>
</dbReference>
<accession>A0A1H1QYS0</accession>
<evidence type="ECO:0000313" key="6">
    <source>
        <dbReference type="EMBL" id="SDS28701.1"/>
    </source>
</evidence>
<dbReference type="InterPro" id="IPR008183">
    <property type="entry name" value="Aldose_1/G6P_1-epimerase"/>
</dbReference>
<dbReference type="InterPro" id="IPR014718">
    <property type="entry name" value="GH-type_carb-bd"/>
</dbReference>
<protein>
    <recommendedName>
        <fullName evidence="4">Putative glucose-6-phosphate 1-epimerase</fullName>
        <ecNumber evidence="4">5.1.3.15</ecNumber>
    </recommendedName>
</protein>
<dbReference type="GO" id="GO:0030246">
    <property type="term" value="F:carbohydrate binding"/>
    <property type="evidence" value="ECO:0007669"/>
    <property type="project" value="UniProtKB-UniRule"/>
</dbReference>
<dbReference type="AlphaFoldDB" id="A0A1H1QYS0"/>
<sequence length="290" mass="32189">MLMDEAASLPENIQLVRNEHGRAFLDISHPRVKARIALQGAHITSCVPTGQGDLLWMSPENDARPDRPIRGGIPICWPYFGNERPGPSHGIARTSDWRLTGAVDTGDMIRLSLELPRGIIKHHLPDDDWQLQVEFELGSSLSIALRTTNSGGRAQVLSQALHSYLPVRDIHETRLWGLEGAEFFDQLTGVDHHRQQGPVTFSGEVDRIYHGHASAIQLDDSSQHYLVVTREGSESVVIWNPWTDKSQRLGQFPADGYKTMVCIEAANAGPDHRVLAPGESHTLVTQISRV</sequence>
<gene>
    <name evidence="6" type="ORF">SAMN05216421_1245</name>
</gene>
<feature type="active site" evidence="5">
    <location>
        <position position="162"/>
    </location>
</feature>
<keyword evidence="7" id="KW-1185">Reference proteome</keyword>
<keyword evidence="3 4" id="KW-0413">Isomerase</keyword>
<dbReference type="CDD" id="cd09020">
    <property type="entry name" value="D-hex-6-P-epi_like"/>
    <property type="match status" value="1"/>
</dbReference>
<evidence type="ECO:0000313" key="7">
    <source>
        <dbReference type="Proteomes" id="UP000243207"/>
    </source>
</evidence>
<proteinExistence type="inferred from homology"/>
<dbReference type="EC" id="5.1.3.15" evidence="4"/>
<dbReference type="STRING" id="487184.SAMN05216421_1245"/>
<dbReference type="PANTHER" id="PTHR11122:SF13">
    <property type="entry name" value="GLUCOSE-6-PHOSPHATE 1-EPIMERASE"/>
    <property type="match status" value="1"/>
</dbReference>